<keyword evidence="2" id="KW-0472">Membrane</keyword>
<keyword evidence="2" id="KW-1133">Transmembrane helix</keyword>
<reference evidence="3 4" key="1">
    <citation type="submission" date="2024-01" db="EMBL/GenBank/DDBJ databases">
        <title>The complete chloroplast genome sequence of Lithospermum erythrorhizon: insights into the phylogenetic relationship among Boraginaceae species and the maternal lineages of purple gromwells.</title>
        <authorList>
            <person name="Okada T."/>
            <person name="Watanabe K."/>
        </authorList>
    </citation>
    <scope>NUCLEOTIDE SEQUENCE [LARGE SCALE GENOMIC DNA]</scope>
</reference>
<dbReference type="AlphaFoldDB" id="A0AAV3QMW9"/>
<feature type="compositionally biased region" description="Pro residues" evidence="1">
    <location>
        <begin position="55"/>
        <end position="64"/>
    </location>
</feature>
<keyword evidence="2" id="KW-0812">Transmembrane</keyword>
<feature type="region of interest" description="Disordered" evidence="1">
    <location>
        <begin position="280"/>
        <end position="309"/>
    </location>
</feature>
<feature type="transmembrane region" description="Helical" evidence="2">
    <location>
        <begin position="341"/>
        <end position="362"/>
    </location>
</feature>
<dbReference type="Proteomes" id="UP001454036">
    <property type="component" value="Unassembled WGS sequence"/>
</dbReference>
<feature type="compositionally biased region" description="Basic and acidic residues" evidence="1">
    <location>
        <begin position="210"/>
        <end position="219"/>
    </location>
</feature>
<evidence type="ECO:0000256" key="2">
    <source>
        <dbReference type="SAM" id="Phobius"/>
    </source>
</evidence>
<comment type="caution">
    <text evidence="3">The sequence shown here is derived from an EMBL/GenBank/DDBJ whole genome shotgun (WGS) entry which is preliminary data.</text>
</comment>
<accession>A0AAV3QMW9</accession>
<name>A0AAV3QMW9_LITER</name>
<evidence type="ECO:0000256" key="1">
    <source>
        <dbReference type="SAM" id="MobiDB-lite"/>
    </source>
</evidence>
<feature type="compositionally biased region" description="Low complexity" evidence="1">
    <location>
        <begin position="70"/>
        <end position="85"/>
    </location>
</feature>
<feature type="region of interest" description="Disordered" evidence="1">
    <location>
        <begin position="1"/>
        <end position="97"/>
    </location>
</feature>
<keyword evidence="4" id="KW-1185">Reference proteome</keyword>
<evidence type="ECO:0000313" key="3">
    <source>
        <dbReference type="EMBL" id="GAA0164910.1"/>
    </source>
</evidence>
<protein>
    <submittedName>
        <fullName evidence="3">Uncharacterized protein</fullName>
    </submittedName>
</protein>
<feature type="region of interest" description="Disordered" evidence="1">
    <location>
        <begin position="196"/>
        <end position="235"/>
    </location>
</feature>
<evidence type="ECO:0000313" key="4">
    <source>
        <dbReference type="Proteomes" id="UP001454036"/>
    </source>
</evidence>
<organism evidence="3 4">
    <name type="scientific">Lithospermum erythrorhizon</name>
    <name type="common">Purple gromwell</name>
    <name type="synonym">Lithospermum officinale var. erythrorhizon</name>
    <dbReference type="NCBI Taxonomy" id="34254"/>
    <lineage>
        <taxon>Eukaryota</taxon>
        <taxon>Viridiplantae</taxon>
        <taxon>Streptophyta</taxon>
        <taxon>Embryophyta</taxon>
        <taxon>Tracheophyta</taxon>
        <taxon>Spermatophyta</taxon>
        <taxon>Magnoliopsida</taxon>
        <taxon>eudicotyledons</taxon>
        <taxon>Gunneridae</taxon>
        <taxon>Pentapetalae</taxon>
        <taxon>asterids</taxon>
        <taxon>lamiids</taxon>
        <taxon>Boraginales</taxon>
        <taxon>Boraginaceae</taxon>
        <taxon>Boraginoideae</taxon>
        <taxon>Lithospermeae</taxon>
        <taxon>Lithospermum</taxon>
    </lineage>
</organism>
<sequence length="382" mass="41381">MSSRGGDAAAEASGGQFLLQLLQKPPNHSNPTPIPPPKSVSQSPSLDPAVTALGPPIPPWVPHPPHPHHLPFAPHSFFPPNTTSSSPPPPGFNQTPFGTLLFNANETGFNLSHNNDRHFGLGNGKGFNTPVESIKRHPTDNLNPNRSDCSALGYGNRNPHEDLGGQREGWRGSNGLGNKVGYGGSYRAVVPPPGFVRKPGIGGDRGSVGDLEKGKRRETNYNGKDGGEGRFTNRNWNYSGGVQSDRGLSSQLEIHGPHSGSRFNPVPLSEIEESMLKLHAREGQGRDKSESGASQKMKEAGNHSRGDLDGLEDQLASSLEIDEESEGTNTKEKGKRSRDKVITCVYMVVLLLEVFSIVSITWNFHSLLKMVTYQITRLMAMH</sequence>
<dbReference type="EMBL" id="BAABME010005192">
    <property type="protein sequence ID" value="GAA0164910.1"/>
    <property type="molecule type" value="Genomic_DNA"/>
</dbReference>
<proteinExistence type="predicted"/>
<feature type="compositionally biased region" description="Basic and acidic residues" evidence="1">
    <location>
        <begin position="280"/>
        <end position="308"/>
    </location>
</feature>
<gene>
    <name evidence="3" type="ORF">LIER_20440</name>
</gene>